<evidence type="ECO:0000256" key="2">
    <source>
        <dbReference type="ARBA" id="ARBA00007637"/>
    </source>
</evidence>
<dbReference type="PANTHER" id="PTHR43000">
    <property type="entry name" value="DTDP-D-GLUCOSE 4,6-DEHYDRATASE-RELATED"/>
    <property type="match status" value="1"/>
</dbReference>
<comment type="pathway">
    <text evidence="1">Bacterial outer membrane biogenesis; LPS O-antigen biosynthesis.</text>
</comment>
<dbReference type="PROSITE" id="PS00061">
    <property type="entry name" value="ADH_SHORT"/>
    <property type="match status" value="1"/>
</dbReference>
<dbReference type="Pfam" id="PF01370">
    <property type="entry name" value="Epimerase"/>
    <property type="match status" value="1"/>
</dbReference>
<dbReference type="CDD" id="cd08946">
    <property type="entry name" value="SDR_e"/>
    <property type="match status" value="1"/>
</dbReference>
<gene>
    <name evidence="4" type="ORF">WIX40_23360</name>
</gene>
<dbReference type="EMBL" id="JBBHKQ010000003">
    <property type="protein sequence ID" value="MEJ5903018.1"/>
    <property type="molecule type" value="Genomic_DNA"/>
</dbReference>
<dbReference type="SUPFAM" id="SSF51735">
    <property type="entry name" value="NAD(P)-binding Rossmann-fold domains"/>
    <property type="match status" value="1"/>
</dbReference>
<evidence type="ECO:0000259" key="3">
    <source>
        <dbReference type="Pfam" id="PF01370"/>
    </source>
</evidence>
<protein>
    <submittedName>
        <fullName evidence="4">NAD(P)-dependent oxidoreductase</fullName>
    </submittedName>
</protein>
<accession>A0ABD5K419</accession>
<dbReference type="InterPro" id="IPR020904">
    <property type="entry name" value="Sc_DH/Rdtase_CS"/>
</dbReference>
<evidence type="ECO:0000256" key="1">
    <source>
        <dbReference type="ARBA" id="ARBA00005125"/>
    </source>
</evidence>
<feature type="domain" description="NAD-dependent epimerase/dehydratase" evidence="3">
    <location>
        <begin position="8"/>
        <end position="235"/>
    </location>
</feature>
<evidence type="ECO:0000313" key="5">
    <source>
        <dbReference type="Proteomes" id="UP001362311"/>
    </source>
</evidence>
<proteinExistence type="inferred from homology"/>
<dbReference type="RefSeq" id="WP_339442539.1">
    <property type="nucleotide sequence ID" value="NZ_JBBHKQ010000003.1"/>
</dbReference>
<sequence>MMEQFETVFLTGAAGFIGRKTAEVLVRAGYGVIATDTVSPREPFLDGIEFYAADIRDIGLHAGKIAGRCQSIVHCGGISGPMLLNDNPAEVLDINIRGTTQLLSLAEALKFRRFIAMSSVSAYGNATDLSAMDEDAALTASTFYGTSKAATDLILQSFAERRGVSAVALRIGWVYGPGRMTDALIQPIVRSALGKKYELATGADHYLQFVHVDDVAEAIRMALAAPSLPKTAYNINGREFVRVGDMLEKIRHLLPQISAAIGTGLLQDTDVQGHMLIDAAKRDLGWEPAVSFDMGLAAYIDWLKEHPY</sequence>
<evidence type="ECO:0000313" key="4">
    <source>
        <dbReference type="EMBL" id="MEJ5903018.1"/>
    </source>
</evidence>
<comment type="similarity">
    <text evidence="2">Belongs to the NAD(P)-dependent epimerase/dehydratase family.</text>
</comment>
<dbReference type="Gene3D" id="3.40.50.720">
    <property type="entry name" value="NAD(P)-binding Rossmann-like Domain"/>
    <property type="match status" value="1"/>
</dbReference>
<dbReference type="InterPro" id="IPR001509">
    <property type="entry name" value="Epimerase_deHydtase"/>
</dbReference>
<name>A0ABD5K419_9HYPH</name>
<comment type="caution">
    <text evidence="4">The sequence shown here is derived from an EMBL/GenBank/DDBJ whole genome shotgun (WGS) entry which is preliminary data.</text>
</comment>
<organism evidence="4 5">
    <name type="scientific">Ochrobactrum teleogrylli</name>
    <dbReference type="NCBI Taxonomy" id="2479765"/>
    <lineage>
        <taxon>Bacteria</taxon>
        <taxon>Pseudomonadati</taxon>
        <taxon>Pseudomonadota</taxon>
        <taxon>Alphaproteobacteria</taxon>
        <taxon>Hyphomicrobiales</taxon>
        <taxon>Brucellaceae</taxon>
        <taxon>Brucella/Ochrobactrum group</taxon>
        <taxon>Ochrobactrum</taxon>
    </lineage>
</organism>
<dbReference type="AlphaFoldDB" id="A0ABD5K419"/>
<dbReference type="InterPro" id="IPR036291">
    <property type="entry name" value="NAD(P)-bd_dom_sf"/>
</dbReference>
<reference evidence="4 5" key="1">
    <citation type="submission" date="2024-03" db="EMBL/GenBank/DDBJ databases">
        <title>Reference genomes for the five species model microbial community.</title>
        <authorList>
            <person name="Padfield D."/>
        </authorList>
    </citation>
    <scope>NUCLEOTIDE SEQUENCE [LARGE SCALE GENOMIC DNA]</scope>
    <source>
        <strain evidence="4 5">AB1</strain>
    </source>
</reference>
<dbReference type="Proteomes" id="UP001362311">
    <property type="component" value="Unassembled WGS sequence"/>
</dbReference>